<evidence type="ECO:0000256" key="3">
    <source>
        <dbReference type="ARBA" id="ARBA00022448"/>
    </source>
</evidence>
<evidence type="ECO:0000256" key="2">
    <source>
        <dbReference type="ARBA" id="ARBA00009810"/>
    </source>
</evidence>
<dbReference type="GO" id="GO:0044718">
    <property type="term" value="P:siderophore transmembrane transport"/>
    <property type="evidence" value="ECO:0007669"/>
    <property type="project" value="TreeGrafter"/>
</dbReference>
<comment type="similarity">
    <text evidence="2 14 16">Belongs to the TonB-dependent receptor family.</text>
</comment>
<dbReference type="PANTHER" id="PTHR30069:SF41">
    <property type="entry name" value="HEME_HEMOPEXIN UTILIZATION PROTEIN C"/>
    <property type="match status" value="1"/>
</dbReference>
<feature type="domain" description="TonB-dependent receptor plug" evidence="19">
    <location>
        <begin position="49"/>
        <end position="147"/>
    </location>
</feature>
<keyword evidence="3 14" id="KW-0813">Transport</keyword>
<evidence type="ECO:0000259" key="19">
    <source>
        <dbReference type="Pfam" id="PF07715"/>
    </source>
</evidence>
<dbReference type="GO" id="GO:0009279">
    <property type="term" value="C:cell outer membrane"/>
    <property type="evidence" value="ECO:0007669"/>
    <property type="project" value="UniProtKB-SubCell"/>
</dbReference>
<dbReference type="PROSITE" id="PS52016">
    <property type="entry name" value="TONB_DEPENDENT_REC_3"/>
    <property type="match status" value="1"/>
</dbReference>
<keyword evidence="9" id="KW-0406">Ion transport</keyword>
<evidence type="ECO:0000256" key="5">
    <source>
        <dbReference type="ARBA" id="ARBA00022496"/>
    </source>
</evidence>
<comment type="subcellular location">
    <subcellularLocation>
        <location evidence="1 14">Cell outer membrane</location>
        <topology evidence="1 14">Multi-pass membrane protein</topology>
    </subcellularLocation>
</comment>
<sequence>MTCSTKSKTVRLSALSLSVASALFCQQAFASGDTSDQYREEMEVWGAKVSSSSEFLGDDDISVKQADHLSDLLRDIPGVDVGGTHSVNQRINIRGLNETDLDIRLDGASQYANMFHHIGNLTLNPDIIKAVDIQVGANSVVNGGIGGAIHFETKNAKDLLRGDEQYGARLYGGYATNNSRQGSTTVYGQLTDTLDAMLYGYMIKRNNFKDGAGVETIGAEGKVTNILAKLGWEPTTNQRFEITYDNYRDKGNYSPRPDMSGDANEALSKTTLIPTKYHRDTVTLNHQFTHSELLQVKSSLYYNKIDLERDESNIPGRWPGDRRSVNNAINNNTGARITATSDIDIASIGNTFTYGVDYNQQQSKSQYGSQPETTEKATNSAVFLQHKIQFSDAFSLTPGVRYDHFKRDAVTSNKSFSDVTWGLAADYQLNKHFSFFASTRSLFKAPQLLESFIKYQQVTYLDPNIKAETGLNTQGGFRFNMDKGMHSFASNLTLFKTDFKNHLKASYNRAKKQYDIYNDGDTEIKGFEASVFYGYDAFGAKLSYAKADNKNKTNDTPILDSNKRSTDIGDSINLSLDYNFYDLDLYLGWRSQFVLEEDNVLEGTPVKDAYNVHNLFAQWAPHQVDGLVLTFGVDNLFDEQYASHASRTGLARNIDTTDFEPGRSIKVSAAYQF</sequence>
<name>A0A178K335_9GAMM</name>
<evidence type="ECO:0000256" key="17">
    <source>
        <dbReference type="SAM" id="SignalP"/>
    </source>
</evidence>
<reference evidence="20 21" key="1">
    <citation type="submission" date="2016-03" db="EMBL/GenBank/DDBJ databases">
        <title>Photobacterium proteolyticum sp. nov. a protease producing bacterium isolated from ocean sediments of Laizhou Bay.</title>
        <authorList>
            <person name="Li Y."/>
        </authorList>
    </citation>
    <scope>NUCLEOTIDE SEQUENCE [LARGE SCALE GENOMIC DNA]</scope>
    <source>
        <strain evidence="20 21">R-40508</strain>
    </source>
</reference>
<feature type="short sequence motif" description="TonB C-terminal box" evidence="15">
    <location>
        <begin position="656"/>
        <end position="673"/>
    </location>
</feature>
<keyword evidence="4 14" id="KW-1134">Transmembrane beta strand</keyword>
<organism evidence="20 21">
    <name type="scientific">Photobacterium jeanii</name>
    <dbReference type="NCBI Taxonomy" id="858640"/>
    <lineage>
        <taxon>Bacteria</taxon>
        <taxon>Pseudomonadati</taxon>
        <taxon>Pseudomonadota</taxon>
        <taxon>Gammaproteobacteria</taxon>
        <taxon>Vibrionales</taxon>
        <taxon>Vibrionaceae</taxon>
        <taxon>Photobacterium</taxon>
    </lineage>
</organism>
<dbReference type="STRING" id="858640.A3K86_22090"/>
<dbReference type="InterPro" id="IPR012910">
    <property type="entry name" value="Plug_dom"/>
</dbReference>
<evidence type="ECO:0000313" key="20">
    <source>
        <dbReference type="EMBL" id="OAN11739.1"/>
    </source>
</evidence>
<dbReference type="InterPro" id="IPR000531">
    <property type="entry name" value="Beta-barrel_TonB"/>
</dbReference>
<dbReference type="InterPro" id="IPR010105">
    <property type="entry name" value="TonB_sidphr_rcpt"/>
</dbReference>
<evidence type="ECO:0000256" key="7">
    <source>
        <dbReference type="ARBA" id="ARBA00022729"/>
    </source>
</evidence>
<dbReference type="Gene3D" id="2.40.170.20">
    <property type="entry name" value="TonB-dependent receptor, beta-barrel domain"/>
    <property type="match status" value="1"/>
</dbReference>
<evidence type="ECO:0000256" key="13">
    <source>
        <dbReference type="ARBA" id="ARBA00023237"/>
    </source>
</evidence>
<keyword evidence="13 14" id="KW-0998">Cell outer membrane</keyword>
<dbReference type="PANTHER" id="PTHR30069">
    <property type="entry name" value="TONB-DEPENDENT OUTER MEMBRANE RECEPTOR"/>
    <property type="match status" value="1"/>
</dbReference>
<dbReference type="CDD" id="cd01347">
    <property type="entry name" value="ligand_gated_channel"/>
    <property type="match status" value="1"/>
</dbReference>
<dbReference type="EMBL" id="LVHF01000033">
    <property type="protein sequence ID" value="OAN11739.1"/>
    <property type="molecule type" value="Genomic_DNA"/>
</dbReference>
<feature type="domain" description="TonB-dependent receptor-like beta-barrel" evidence="18">
    <location>
        <begin position="236"/>
        <end position="636"/>
    </location>
</feature>
<evidence type="ECO:0000256" key="8">
    <source>
        <dbReference type="ARBA" id="ARBA00023004"/>
    </source>
</evidence>
<gene>
    <name evidence="20" type="ORF">A3K86_22090</name>
</gene>
<keyword evidence="7 17" id="KW-0732">Signal</keyword>
<dbReference type="Proteomes" id="UP000078503">
    <property type="component" value="Unassembled WGS sequence"/>
</dbReference>
<comment type="caution">
    <text evidence="20">The sequence shown here is derived from an EMBL/GenBank/DDBJ whole genome shotgun (WGS) entry which is preliminary data.</text>
</comment>
<dbReference type="InterPro" id="IPR036942">
    <property type="entry name" value="Beta-barrel_TonB_sf"/>
</dbReference>
<evidence type="ECO:0000256" key="6">
    <source>
        <dbReference type="ARBA" id="ARBA00022692"/>
    </source>
</evidence>
<dbReference type="Gene3D" id="2.170.130.10">
    <property type="entry name" value="TonB-dependent receptor, plug domain"/>
    <property type="match status" value="1"/>
</dbReference>
<dbReference type="InterPro" id="IPR037066">
    <property type="entry name" value="Plug_dom_sf"/>
</dbReference>
<evidence type="ECO:0000313" key="21">
    <source>
        <dbReference type="Proteomes" id="UP000078503"/>
    </source>
</evidence>
<dbReference type="GO" id="GO:0038023">
    <property type="term" value="F:signaling receptor activity"/>
    <property type="evidence" value="ECO:0007669"/>
    <property type="project" value="InterPro"/>
</dbReference>
<dbReference type="AlphaFoldDB" id="A0A178K335"/>
<keyword evidence="6 14" id="KW-0812">Transmembrane</keyword>
<evidence type="ECO:0000259" key="18">
    <source>
        <dbReference type="Pfam" id="PF00593"/>
    </source>
</evidence>
<dbReference type="PROSITE" id="PS01156">
    <property type="entry name" value="TONB_DEPENDENT_REC_2"/>
    <property type="match status" value="1"/>
</dbReference>
<keyword evidence="8" id="KW-0408">Iron</keyword>
<keyword evidence="12" id="KW-0675">Receptor</keyword>
<accession>A0A178K335</accession>
<dbReference type="InterPro" id="IPR039426">
    <property type="entry name" value="TonB-dep_rcpt-like"/>
</dbReference>
<keyword evidence="21" id="KW-1185">Reference proteome</keyword>
<keyword evidence="5" id="KW-0410">Iron transport</keyword>
<proteinExistence type="inferred from homology"/>
<evidence type="ECO:0000256" key="16">
    <source>
        <dbReference type="RuleBase" id="RU003357"/>
    </source>
</evidence>
<dbReference type="Pfam" id="PF07715">
    <property type="entry name" value="Plug"/>
    <property type="match status" value="1"/>
</dbReference>
<evidence type="ECO:0000256" key="15">
    <source>
        <dbReference type="PROSITE-ProRule" id="PRU10144"/>
    </source>
</evidence>
<dbReference type="Pfam" id="PF00593">
    <property type="entry name" value="TonB_dep_Rec_b-barrel"/>
    <property type="match status" value="1"/>
</dbReference>
<dbReference type="SUPFAM" id="SSF56935">
    <property type="entry name" value="Porins"/>
    <property type="match status" value="1"/>
</dbReference>
<protein>
    <submittedName>
        <fullName evidence="20">Ligand-gated channel</fullName>
    </submittedName>
</protein>
<evidence type="ECO:0000256" key="12">
    <source>
        <dbReference type="ARBA" id="ARBA00023170"/>
    </source>
</evidence>
<evidence type="ECO:0000256" key="9">
    <source>
        <dbReference type="ARBA" id="ARBA00023065"/>
    </source>
</evidence>
<keyword evidence="10 16" id="KW-0798">TonB box</keyword>
<evidence type="ECO:0000256" key="1">
    <source>
        <dbReference type="ARBA" id="ARBA00004571"/>
    </source>
</evidence>
<dbReference type="NCBIfam" id="TIGR01783">
    <property type="entry name" value="TonB-siderophor"/>
    <property type="match status" value="1"/>
</dbReference>
<feature type="signal peptide" evidence="17">
    <location>
        <begin position="1"/>
        <end position="30"/>
    </location>
</feature>
<dbReference type="GO" id="GO:0015344">
    <property type="term" value="F:siderophore uptake transmembrane transporter activity"/>
    <property type="evidence" value="ECO:0007669"/>
    <property type="project" value="TreeGrafter"/>
</dbReference>
<feature type="chain" id="PRO_5008089947" evidence="17">
    <location>
        <begin position="31"/>
        <end position="673"/>
    </location>
</feature>
<evidence type="ECO:0000256" key="4">
    <source>
        <dbReference type="ARBA" id="ARBA00022452"/>
    </source>
</evidence>
<keyword evidence="11 14" id="KW-0472">Membrane</keyword>
<evidence type="ECO:0000256" key="11">
    <source>
        <dbReference type="ARBA" id="ARBA00023136"/>
    </source>
</evidence>
<dbReference type="InterPro" id="IPR010917">
    <property type="entry name" value="TonB_rcpt_CS"/>
</dbReference>
<evidence type="ECO:0000256" key="10">
    <source>
        <dbReference type="ARBA" id="ARBA00023077"/>
    </source>
</evidence>
<evidence type="ECO:0000256" key="14">
    <source>
        <dbReference type="PROSITE-ProRule" id="PRU01360"/>
    </source>
</evidence>